<gene>
    <name evidence="1" type="ORF">Trco_007118</name>
</gene>
<dbReference type="InterPro" id="IPR045851">
    <property type="entry name" value="AMP-bd_C_sf"/>
</dbReference>
<evidence type="ECO:0000313" key="2">
    <source>
        <dbReference type="Proteomes" id="UP000827724"/>
    </source>
</evidence>
<dbReference type="Gene3D" id="3.30.300.30">
    <property type="match status" value="1"/>
</dbReference>
<keyword evidence="2" id="KW-1185">Reference proteome</keyword>
<organism evidence="1 2">
    <name type="scientific">Trichoderma cornu-damae</name>
    <dbReference type="NCBI Taxonomy" id="654480"/>
    <lineage>
        <taxon>Eukaryota</taxon>
        <taxon>Fungi</taxon>
        <taxon>Dikarya</taxon>
        <taxon>Ascomycota</taxon>
        <taxon>Pezizomycotina</taxon>
        <taxon>Sordariomycetes</taxon>
        <taxon>Hypocreomycetidae</taxon>
        <taxon>Hypocreales</taxon>
        <taxon>Hypocreaceae</taxon>
        <taxon>Trichoderma</taxon>
    </lineage>
</organism>
<dbReference type="AlphaFoldDB" id="A0A9P8QG38"/>
<name>A0A9P8QG38_9HYPO</name>
<reference evidence="1" key="1">
    <citation type="submission" date="2021-08" db="EMBL/GenBank/DDBJ databases">
        <title>Chromosome-Level Trichoderma cornu-damae using Hi-C Data.</title>
        <authorList>
            <person name="Kim C.S."/>
        </authorList>
    </citation>
    <scope>NUCLEOTIDE SEQUENCE</scope>
    <source>
        <strain evidence="1">KA19-0412C</strain>
    </source>
</reference>
<proteinExistence type="predicted"/>
<protein>
    <submittedName>
        <fullName evidence="1">Nonribosomal peptide synthase</fullName>
    </submittedName>
</protein>
<comment type="caution">
    <text evidence="1">The sequence shown here is derived from an EMBL/GenBank/DDBJ whole genome shotgun (WGS) entry which is preliminary data.</text>
</comment>
<dbReference type="Proteomes" id="UP000827724">
    <property type="component" value="Unassembled WGS sequence"/>
</dbReference>
<sequence length="133" mass="14450">MRGQRIEVGEIEYQMKKLETTIKRVAVDVIHHEFLAAFVSFRGDEDAGGPDRFRRSLWGKIRWDADGNNRRVTGRLAVVGEARSIKGESEPAADTLAAYSSFSHTTPTSSGAACSTPTPNGQPSSGLLLVFAI</sequence>
<dbReference type="EMBL" id="JAIWOZ010000005">
    <property type="protein sequence ID" value="KAH6605411.1"/>
    <property type="molecule type" value="Genomic_DNA"/>
</dbReference>
<evidence type="ECO:0000313" key="1">
    <source>
        <dbReference type="EMBL" id="KAH6605411.1"/>
    </source>
</evidence>
<accession>A0A9P8QG38</accession>